<gene>
    <name evidence="1" type="ORF">Krac_10243</name>
</gene>
<accession>D6TG44</accession>
<sequence length="49" mass="5701">MIPTLFRSPLIGCREPYTPEDISSRYCTRDQSPASFCVTFQVMFILLIR</sequence>
<keyword evidence="2" id="KW-1185">Reference proteome</keyword>
<comment type="caution">
    <text evidence="1">The sequence shown here is derived from an EMBL/GenBank/DDBJ whole genome shotgun (WGS) entry which is preliminary data.</text>
</comment>
<protein>
    <submittedName>
        <fullName evidence="1">Uncharacterized protein</fullName>
    </submittedName>
</protein>
<dbReference type="EMBL" id="ADVG01000001">
    <property type="protein sequence ID" value="EFH88746.1"/>
    <property type="molecule type" value="Genomic_DNA"/>
</dbReference>
<reference evidence="1 2" key="1">
    <citation type="journal article" date="2011" name="Stand. Genomic Sci.">
        <title>Non-contiguous finished genome sequence and contextual data of the filamentous soil bacterium Ktedonobacter racemifer type strain (SOSP1-21).</title>
        <authorList>
            <person name="Chang Y.J."/>
            <person name="Land M."/>
            <person name="Hauser L."/>
            <person name="Chertkov O."/>
            <person name="Del Rio T.G."/>
            <person name="Nolan M."/>
            <person name="Copeland A."/>
            <person name="Tice H."/>
            <person name="Cheng J.F."/>
            <person name="Lucas S."/>
            <person name="Han C."/>
            <person name="Goodwin L."/>
            <person name="Pitluck S."/>
            <person name="Ivanova N."/>
            <person name="Ovchinikova G."/>
            <person name="Pati A."/>
            <person name="Chen A."/>
            <person name="Palaniappan K."/>
            <person name="Mavromatis K."/>
            <person name="Liolios K."/>
            <person name="Brettin T."/>
            <person name="Fiebig A."/>
            <person name="Rohde M."/>
            <person name="Abt B."/>
            <person name="Goker M."/>
            <person name="Detter J.C."/>
            <person name="Woyke T."/>
            <person name="Bristow J."/>
            <person name="Eisen J.A."/>
            <person name="Markowitz V."/>
            <person name="Hugenholtz P."/>
            <person name="Kyrpides N.C."/>
            <person name="Klenk H.P."/>
            <person name="Lapidus A."/>
        </authorList>
    </citation>
    <scope>NUCLEOTIDE SEQUENCE [LARGE SCALE GENOMIC DNA]</scope>
    <source>
        <strain evidence="2">DSM 44963</strain>
    </source>
</reference>
<dbReference type="InParanoid" id="D6TG44"/>
<dbReference type="Proteomes" id="UP000004508">
    <property type="component" value="Unassembled WGS sequence"/>
</dbReference>
<organism evidence="1 2">
    <name type="scientific">Ktedonobacter racemifer DSM 44963</name>
    <dbReference type="NCBI Taxonomy" id="485913"/>
    <lineage>
        <taxon>Bacteria</taxon>
        <taxon>Bacillati</taxon>
        <taxon>Chloroflexota</taxon>
        <taxon>Ktedonobacteria</taxon>
        <taxon>Ktedonobacterales</taxon>
        <taxon>Ktedonobacteraceae</taxon>
        <taxon>Ktedonobacter</taxon>
    </lineage>
</organism>
<name>D6TG44_KTERA</name>
<evidence type="ECO:0000313" key="2">
    <source>
        <dbReference type="Proteomes" id="UP000004508"/>
    </source>
</evidence>
<proteinExistence type="predicted"/>
<evidence type="ECO:0000313" key="1">
    <source>
        <dbReference type="EMBL" id="EFH88746.1"/>
    </source>
</evidence>
<dbReference type="AlphaFoldDB" id="D6TG44"/>